<evidence type="ECO:0000259" key="3">
    <source>
        <dbReference type="Pfam" id="PF03103"/>
    </source>
</evidence>
<comment type="caution">
    <text evidence="4">The sequence shown here is derived from an EMBL/GenBank/DDBJ whole genome shotgun (WGS) entry which is preliminary data.</text>
</comment>
<dbReference type="InterPro" id="IPR004145">
    <property type="entry name" value="DUF243"/>
</dbReference>
<evidence type="ECO:0000313" key="5">
    <source>
        <dbReference type="Proteomes" id="UP001642540"/>
    </source>
</evidence>
<feature type="domain" description="DUF243" evidence="3">
    <location>
        <begin position="56"/>
        <end position="139"/>
    </location>
</feature>
<organism evidence="4 5">
    <name type="scientific">Orchesella dallaii</name>
    <dbReference type="NCBI Taxonomy" id="48710"/>
    <lineage>
        <taxon>Eukaryota</taxon>
        <taxon>Metazoa</taxon>
        <taxon>Ecdysozoa</taxon>
        <taxon>Arthropoda</taxon>
        <taxon>Hexapoda</taxon>
        <taxon>Collembola</taxon>
        <taxon>Entomobryomorpha</taxon>
        <taxon>Entomobryoidea</taxon>
        <taxon>Orchesellidae</taxon>
        <taxon>Orchesellinae</taxon>
        <taxon>Orchesella</taxon>
    </lineage>
</organism>
<evidence type="ECO:0000256" key="2">
    <source>
        <dbReference type="SAM" id="SignalP"/>
    </source>
</evidence>
<sequence>MRALLIVAASLLGVAYAGVGRLTASEEANIISIFKRACNGAGPEEQNIGGMRVYCKKGPGETNHRETHEVTVKPEPGSAQAVFVEPPPANYQHDVIIRTQPGEGDETKVYVLPQQATHTINPKVIRPPGTHSKPTVYFLNGGNGGGRSGSSSSSGFNPNSIQGEYIPSSSQPIQNSYGTPEVIQSVRGYN</sequence>
<proteinExistence type="predicted"/>
<accession>A0ABP1RI13</accession>
<keyword evidence="2" id="KW-0732">Signal</keyword>
<dbReference type="Proteomes" id="UP001642540">
    <property type="component" value="Unassembled WGS sequence"/>
</dbReference>
<feature type="compositionally biased region" description="Polar residues" evidence="1">
    <location>
        <begin position="167"/>
        <end position="178"/>
    </location>
</feature>
<dbReference type="Pfam" id="PF03103">
    <property type="entry name" value="DUF243"/>
    <property type="match status" value="1"/>
</dbReference>
<dbReference type="EMBL" id="CAXLJM020000075">
    <property type="protein sequence ID" value="CAL8128669.1"/>
    <property type="molecule type" value="Genomic_DNA"/>
</dbReference>
<feature type="region of interest" description="Disordered" evidence="1">
    <location>
        <begin position="139"/>
        <end position="178"/>
    </location>
</feature>
<feature type="chain" id="PRO_5046695474" description="DUF243 domain-containing protein" evidence="2">
    <location>
        <begin position="18"/>
        <end position="190"/>
    </location>
</feature>
<feature type="signal peptide" evidence="2">
    <location>
        <begin position="1"/>
        <end position="17"/>
    </location>
</feature>
<protein>
    <recommendedName>
        <fullName evidence="3">DUF243 domain-containing protein</fullName>
    </recommendedName>
</protein>
<gene>
    <name evidence="4" type="ORF">ODALV1_LOCUS22441</name>
</gene>
<keyword evidence="5" id="KW-1185">Reference proteome</keyword>
<evidence type="ECO:0000313" key="4">
    <source>
        <dbReference type="EMBL" id="CAL8128669.1"/>
    </source>
</evidence>
<feature type="compositionally biased region" description="Low complexity" evidence="1">
    <location>
        <begin position="149"/>
        <end position="160"/>
    </location>
</feature>
<reference evidence="4 5" key="1">
    <citation type="submission" date="2024-08" db="EMBL/GenBank/DDBJ databases">
        <authorList>
            <person name="Cucini C."/>
            <person name="Frati F."/>
        </authorList>
    </citation>
    <scope>NUCLEOTIDE SEQUENCE [LARGE SCALE GENOMIC DNA]</scope>
</reference>
<name>A0ABP1RI13_9HEXA</name>
<evidence type="ECO:0000256" key="1">
    <source>
        <dbReference type="SAM" id="MobiDB-lite"/>
    </source>
</evidence>